<name>A0A0A9XXC7_LYGHE</name>
<reference evidence="1" key="2">
    <citation type="submission" date="2014-07" db="EMBL/GenBank/DDBJ databases">
        <authorList>
            <person name="Hull J."/>
        </authorList>
    </citation>
    <scope>NUCLEOTIDE SEQUENCE</scope>
</reference>
<dbReference type="GO" id="GO:0031514">
    <property type="term" value="C:motile cilium"/>
    <property type="evidence" value="ECO:0007669"/>
    <property type="project" value="InterPro"/>
</dbReference>
<keyword evidence="1" id="KW-0966">Cell projection</keyword>
<dbReference type="AlphaFoldDB" id="A0A0A9XXC7"/>
<reference evidence="2" key="3">
    <citation type="journal article" date="2016" name="Gigascience">
        <title>De novo construction of an expanded transcriptome assembly for the western tarnished plant bug, Lygus hesperus.</title>
        <authorList>
            <person name="Tassone E.E."/>
            <person name="Geib S.M."/>
            <person name="Hall B."/>
            <person name="Fabrick J.A."/>
            <person name="Brent C.S."/>
            <person name="Hull J.J."/>
        </authorList>
    </citation>
    <scope>NUCLEOTIDE SEQUENCE</scope>
</reference>
<dbReference type="InterPro" id="IPR007824">
    <property type="entry name" value="Flagellar_rod"/>
</dbReference>
<keyword evidence="1" id="KW-0282">Flagellum</keyword>
<organism evidence="1">
    <name type="scientific">Lygus hesperus</name>
    <name type="common">Western plant bug</name>
    <dbReference type="NCBI Taxonomy" id="30085"/>
    <lineage>
        <taxon>Eukaryota</taxon>
        <taxon>Metazoa</taxon>
        <taxon>Ecdysozoa</taxon>
        <taxon>Arthropoda</taxon>
        <taxon>Hexapoda</taxon>
        <taxon>Insecta</taxon>
        <taxon>Pterygota</taxon>
        <taxon>Neoptera</taxon>
        <taxon>Paraneoptera</taxon>
        <taxon>Hemiptera</taxon>
        <taxon>Heteroptera</taxon>
        <taxon>Panheteroptera</taxon>
        <taxon>Cimicomorpha</taxon>
        <taxon>Miridae</taxon>
        <taxon>Mirini</taxon>
        <taxon>Lygus</taxon>
    </lineage>
</organism>
<keyword evidence="1" id="KW-0969">Cilium</keyword>
<reference evidence="1" key="1">
    <citation type="journal article" date="2014" name="PLoS ONE">
        <title>Transcriptome-Based Identification of ABC Transporters in the Western Tarnished Plant Bug Lygus hesperus.</title>
        <authorList>
            <person name="Hull J.J."/>
            <person name="Chaney K."/>
            <person name="Geib S.M."/>
            <person name="Fabrick J.A."/>
            <person name="Brent C.S."/>
            <person name="Walsh D."/>
            <person name="Lavine L.C."/>
        </authorList>
    </citation>
    <scope>NUCLEOTIDE SEQUENCE</scope>
</reference>
<evidence type="ECO:0000313" key="2">
    <source>
        <dbReference type="EMBL" id="JAQ03298.1"/>
    </source>
</evidence>
<dbReference type="Pfam" id="PF05149">
    <property type="entry name" value="Flagellar_rod"/>
    <property type="match status" value="1"/>
</dbReference>
<accession>A0A0A9XXC7</accession>
<dbReference type="PANTHER" id="PTHR34732">
    <property type="entry name" value="69 KDA PARAFLAGELLAR ROD PROTEIN-RELATED"/>
    <property type="match status" value="1"/>
</dbReference>
<dbReference type="GO" id="GO:0005516">
    <property type="term" value="F:calmodulin binding"/>
    <property type="evidence" value="ECO:0007669"/>
    <property type="project" value="InterPro"/>
</dbReference>
<dbReference type="PANTHER" id="PTHR34732:SF5">
    <property type="entry name" value="ROD PROTEIN, PUTATIVE-RELATED"/>
    <property type="match status" value="1"/>
</dbReference>
<gene>
    <name evidence="1" type="primary">PFRA_8</name>
    <name evidence="2" type="synonym">PFRA_4</name>
    <name evidence="1" type="ORF">CM83_11369</name>
    <name evidence="2" type="ORF">g.93914</name>
</gene>
<dbReference type="InterPro" id="IPR053120">
    <property type="entry name" value="PFR_Component"/>
</dbReference>
<protein>
    <submittedName>
        <fullName evidence="1 2">Paraflagellar rod protein</fullName>
    </submittedName>
</protein>
<evidence type="ECO:0000313" key="1">
    <source>
        <dbReference type="EMBL" id="JAG21940.1"/>
    </source>
</evidence>
<proteinExistence type="predicted"/>
<dbReference type="EMBL" id="GDHC01015331">
    <property type="protein sequence ID" value="JAQ03298.1"/>
    <property type="molecule type" value="Transcribed_RNA"/>
</dbReference>
<dbReference type="EMBL" id="GBHO01021664">
    <property type="protein sequence ID" value="JAG21940.1"/>
    <property type="molecule type" value="Transcribed_RNA"/>
</dbReference>
<sequence>MLRLVQQHHFRRFSDYYIAASRFLYRKERKLSQFDDEMASNAMKREMCADQFDPKAKDYAMQNEQLAIKRHEVAQEVMCVKHKLEKAEEQITPTLRSLAFSGCEFVHPQEIVNEMNLNR</sequence>